<dbReference type="PANTHER" id="PTHR45889">
    <property type="entry name" value="IG-LIKE DOMAIN-CONTAINING PROTEIN"/>
    <property type="match status" value="1"/>
</dbReference>
<feature type="domain" description="Ig-like" evidence="1">
    <location>
        <begin position="1"/>
        <end position="80"/>
    </location>
</feature>
<dbReference type="SUPFAM" id="SSF48726">
    <property type="entry name" value="Immunoglobulin"/>
    <property type="match status" value="1"/>
</dbReference>
<dbReference type="SMART" id="SM00409">
    <property type="entry name" value="IG"/>
    <property type="match status" value="1"/>
</dbReference>
<protein>
    <recommendedName>
        <fullName evidence="1">Ig-like domain-containing protein</fullName>
    </recommendedName>
</protein>
<sequence length="107" mass="11868">MVTPQKSRVKTGETVQFTCIASSSPSPDLTWRKVNGSLPVSSTVQRGVLKIANVTQKDAGSYNCEAKNVEGSANRSGILEIKVMVTNHFYLFHDLHRNLCPTSMYRH</sequence>
<keyword evidence="3" id="KW-1185">Reference proteome</keyword>
<name>A0ABN8SC65_9CNID</name>
<dbReference type="PANTHER" id="PTHR45889:SF8">
    <property type="entry name" value="IG-LIKE DOMAIN-CONTAINING PROTEIN"/>
    <property type="match status" value="1"/>
</dbReference>
<dbReference type="InterPro" id="IPR013783">
    <property type="entry name" value="Ig-like_fold"/>
</dbReference>
<proteinExistence type="predicted"/>
<evidence type="ECO:0000313" key="3">
    <source>
        <dbReference type="Proteomes" id="UP001159405"/>
    </source>
</evidence>
<dbReference type="Pfam" id="PF13927">
    <property type="entry name" value="Ig_3"/>
    <property type="match status" value="1"/>
</dbReference>
<gene>
    <name evidence="2" type="ORF">PLOB_00037487</name>
</gene>
<accession>A0ABN8SC65</accession>
<dbReference type="Gene3D" id="2.60.40.10">
    <property type="entry name" value="Immunoglobulins"/>
    <property type="match status" value="1"/>
</dbReference>
<organism evidence="2 3">
    <name type="scientific">Porites lobata</name>
    <dbReference type="NCBI Taxonomy" id="104759"/>
    <lineage>
        <taxon>Eukaryota</taxon>
        <taxon>Metazoa</taxon>
        <taxon>Cnidaria</taxon>
        <taxon>Anthozoa</taxon>
        <taxon>Hexacorallia</taxon>
        <taxon>Scleractinia</taxon>
        <taxon>Fungiina</taxon>
        <taxon>Poritidae</taxon>
        <taxon>Porites</taxon>
    </lineage>
</organism>
<dbReference type="InterPro" id="IPR007110">
    <property type="entry name" value="Ig-like_dom"/>
</dbReference>
<dbReference type="InterPro" id="IPR003599">
    <property type="entry name" value="Ig_sub"/>
</dbReference>
<dbReference type="PROSITE" id="PS50835">
    <property type="entry name" value="IG_LIKE"/>
    <property type="match status" value="1"/>
</dbReference>
<dbReference type="InterPro" id="IPR036179">
    <property type="entry name" value="Ig-like_dom_sf"/>
</dbReference>
<dbReference type="SMART" id="SM00408">
    <property type="entry name" value="IGc2"/>
    <property type="match status" value="1"/>
</dbReference>
<reference evidence="2 3" key="1">
    <citation type="submission" date="2022-05" db="EMBL/GenBank/DDBJ databases">
        <authorList>
            <consortium name="Genoscope - CEA"/>
            <person name="William W."/>
        </authorList>
    </citation>
    <scope>NUCLEOTIDE SEQUENCE [LARGE SCALE GENOMIC DNA]</scope>
</reference>
<evidence type="ECO:0000259" key="1">
    <source>
        <dbReference type="PROSITE" id="PS50835"/>
    </source>
</evidence>
<dbReference type="EMBL" id="CALNXK010000540">
    <property type="protein sequence ID" value="CAH3187399.1"/>
    <property type="molecule type" value="Genomic_DNA"/>
</dbReference>
<dbReference type="Proteomes" id="UP001159405">
    <property type="component" value="Unassembled WGS sequence"/>
</dbReference>
<evidence type="ECO:0000313" key="2">
    <source>
        <dbReference type="EMBL" id="CAH3187399.1"/>
    </source>
</evidence>
<dbReference type="InterPro" id="IPR003598">
    <property type="entry name" value="Ig_sub2"/>
</dbReference>
<comment type="caution">
    <text evidence="2">The sequence shown here is derived from an EMBL/GenBank/DDBJ whole genome shotgun (WGS) entry which is preliminary data.</text>
</comment>